<evidence type="ECO:0000313" key="3">
    <source>
        <dbReference type="Proteomes" id="UP001418222"/>
    </source>
</evidence>
<evidence type="ECO:0000259" key="1">
    <source>
        <dbReference type="PROSITE" id="PS50994"/>
    </source>
</evidence>
<organism evidence="2 3">
    <name type="scientific">Platanthera zijinensis</name>
    <dbReference type="NCBI Taxonomy" id="2320716"/>
    <lineage>
        <taxon>Eukaryota</taxon>
        <taxon>Viridiplantae</taxon>
        <taxon>Streptophyta</taxon>
        <taxon>Embryophyta</taxon>
        <taxon>Tracheophyta</taxon>
        <taxon>Spermatophyta</taxon>
        <taxon>Magnoliopsida</taxon>
        <taxon>Liliopsida</taxon>
        <taxon>Asparagales</taxon>
        <taxon>Orchidaceae</taxon>
        <taxon>Orchidoideae</taxon>
        <taxon>Orchideae</taxon>
        <taxon>Orchidinae</taxon>
        <taxon>Platanthera</taxon>
    </lineage>
</organism>
<dbReference type="PROSITE" id="PS50994">
    <property type="entry name" value="INTEGRASE"/>
    <property type="match status" value="1"/>
</dbReference>
<dbReference type="AlphaFoldDB" id="A0AAP0BLX5"/>
<keyword evidence="3" id="KW-1185">Reference proteome</keyword>
<feature type="domain" description="Integrase catalytic" evidence="1">
    <location>
        <begin position="1"/>
        <end position="131"/>
    </location>
</feature>
<dbReference type="PANTHER" id="PTHR48475:SF2">
    <property type="entry name" value="RIBONUCLEASE H"/>
    <property type="match status" value="1"/>
</dbReference>
<reference evidence="2 3" key="1">
    <citation type="journal article" date="2022" name="Nat. Plants">
        <title>Genomes of leafy and leafless Platanthera orchids illuminate the evolution of mycoheterotrophy.</title>
        <authorList>
            <person name="Li M.H."/>
            <person name="Liu K.W."/>
            <person name="Li Z."/>
            <person name="Lu H.C."/>
            <person name="Ye Q.L."/>
            <person name="Zhang D."/>
            <person name="Wang J.Y."/>
            <person name="Li Y.F."/>
            <person name="Zhong Z.M."/>
            <person name="Liu X."/>
            <person name="Yu X."/>
            <person name="Liu D.K."/>
            <person name="Tu X.D."/>
            <person name="Liu B."/>
            <person name="Hao Y."/>
            <person name="Liao X.Y."/>
            <person name="Jiang Y.T."/>
            <person name="Sun W.H."/>
            <person name="Chen J."/>
            <person name="Chen Y.Q."/>
            <person name="Ai Y."/>
            <person name="Zhai J.W."/>
            <person name="Wu S.S."/>
            <person name="Zhou Z."/>
            <person name="Hsiao Y.Y."/>
            <person name="Wu W.L."/>
            <person name="Chen Y.Y."/>
            <person name="Lin Y.F."/>
            <person name="Hsu J.L."/>
            <person name="Li C.Y."/>
            <person name="Wang Z.W."/>
            <person name="Zhao X."/>
            <person name="Zhong W.Y."/>
            <person name="Ma X.K."/>
            <person name="Ma L."/>
            <person name="Huang J."/>
            <person name="Chen G.Z."/>
            <person name="Huang M.Z."/>
            <person name="Huang L."/>
            <person name="Peng D.H."/>
            <person name="Luo Y.B."/>
            <person name="Zou S.Q."/>
            <person name="Chen S.P."/>
            <person name="Lan S."/>
            <person name="Tsai W.C."/>
            <person name="Van de Peer Y."/>
            <person name="Liu Z.J."/>
        </authorList>
    </citation>
    <scope>NUCLEOTIDE SEQUENCE [LARGE SCALE GENOMIC DNA]</scope>
    <source>
        <strain evidence="2">Lor287</strain>
    </source>
</reference>
<proteinExistence type="predicted"/>
<dbReference type="SUPFAM" id="SSF53098">
    <property type="entry name" value="Ribonuclease H-like"/>
    <property type="match status" value="1"/>
</dbReference>
<dbReference type="InterPro" id="IPR012337">
    <property type="entry name" value="RNaseH-like_sf"/>
</dbReference>
<protein>
    <recommendedName>
        <fullName evidence="1">Integrase catalytic domain-containing protein</fullName>
    </recommendedName>
</protein>
<dbReference type="GO" id="GO:0015074">
    <property type="term" value="P:DNA integration"/>
    <property type="evidence" value="ECO:0007669"/>
    <property type="project" value="InterPro"/>
</dbReference>
<dbReference type="Pfam" id="PF00665">
    <property type="entry name" value="rve"/>
    <property type="match status" value="1"/>
</dbReference>
<accession>A0AAP0BLX5</accession>
<dbReference type="Proteomes" id="UP001418222">
    <property type="component" value="Unassembled WGS sequence"/>
</dbReference>
<sequence length="254" mass="28708">MIDYFSKWLEIKALAKVTSQVISNFIWGEIICRHGLPQAIVTDNCPQFASEEFISFCTQLGIDLRFASVHHPRSNGQVEAANKIIVHLLKKKVENLKGNWVEQLPSVLWALRTTPNTATGETPFKLSNECEAVLPVEFEVRSPRVAAVGEGGEAWRLENEEGLRLSLDMVEELRDVAAIRQEEIKRRMARYFDKHIRVKQFAEGDLVLKKVDAAGRSAPVGKLNPSWEGPYIIEKALGNGGYYLQDVLKSYLER</sequence>
<dbReference type="PANTHER" id="PTHR48475">
    <property type="entry name" value="RIBONUCLEASE H"/>
    <property type="match status" value="1"/>
</dbReference>
<dbReference type="InterPro" id="IPR036397">
    <property type="entry name" value="RNaseH_sf"/>
</dbReference>
<dbReference type="GO" id="GO:0003676">
    <property type="term" value="F:nucleic acid binding"/>
    <property type="evidence" value="ECO:0007669"/>
    <property type="project" value="InterPro"/>
</dbReference>
<dbReference type="InterPro" id="IPR001584">
    <property type="entry name" value="Integrase_cat-core"/>
</dbReference>
<dbReference type="Gene3D" id="3.30.420.10">
    <property type="entry name" value="Ribonuclease H-like superfamily/Ribonuclease H"/>
    <property type="match status" value="1"/>
</dbReference>
<comment type="caution">
    <text evidence="2">The sequence shown here is derived from an EMBL/GenBank/DDBJ whole genome shotgun (WGS) entry which is preliminary data.</text>
</comment>
<evidence type="ECO:0000313" key="2">
    <source>
        <dbReference type="EMBL" id="KAK8944375.1"/>
    </source>
</evidence>
<name>A0AAP0BLX5_9ASPA</name>
<gene>
    <name evidence="2" type="ORF">KSP39_PZI007758</name>
</gene>
<dbReference type="EMBL" id="JBBWWQ010000006">
    <property type="protein sequence ID" value="KAK8944375.1"/>
    <property type="molecule type" value="Genomic_DNA"/>
</dbReference>